<evidence type="ECO:0000256" key="1">
    <source>
        <dbReference type="SAM" id="SignalP"/>
    </source>
</evidence>
<feature type="signal peptide" evidence="1">
    <location>
        <begin position="1"/>
        <end position="22"/>
    </location>
</feature>
<protein>
    <submittedName>
        <fullName evidence="2">YHS domain-containing (Seleno)protein</fullName>
    </submittedName>
</protein>
<evidence type="ECO:0000313" key="2">
    <source>
        <dbReference type="EMBL" id="WZC48321.1"/>
    </source>
</evidence>
<gene>
    <name evidence="2" type="ORF">AABB29_15840</name>
</gene>
<dbReference type="EMBL" id="CP150951">
    <property type="protein sequence ID" value="WZC48321.1"/>
    <property type="molecule type" value="Genomic_DNA"/>
</dbReference>
<name>A0ABZ2V2K7_9RHOB</name>
<dbReference type="RefSeq" id="WP_341366438.1">
    <property type="nucleotide sequence ID" value="NZ_CP150951.2"/>
</dbReference>
<sequence>MITRRHILATLTATAFAGPALAGPSRIFAKSGLAICGYDPVAYFRDAEPALGASAYRIGWRRAVWQFASAENLALFERDPHAYAPRYGGYCAMALSRGEVAYSDPEMWAIHDGRLYLTHSATVREQWLDDPDQHIADADLHWPALLLG</sequence>
<reference evidence="3" key="1">
    <citation type="submission" date="2024-04" db="EMBL/GenBank/DDBJ databases">
        <title>Phylogenomic analyses of a clade within the roseobacter group suggest taxonomic reassignments of species of the genera Aestuariivita, Citreicella, Loktanella, Nautella, Pelagibaca, Ruegeria, Thalassobius, Thiobacimonas and Tropicibacter, and the proposal o.</title>
        <authorList>
            <person name="Jeon C.O."/>
        </authorList>
    </citation>
    <scope>NUCLEOTIDE SEQUENCE [LARGE SCALE GENOMIC DNA]</scope>
    <source>
        <strain evidence="3">BS5-3</strain>
    </source>
</reference>
<keyword evidence="3" id="KW-1185">Reference proteome</keyword>
<feature type="chain" id="PRO_5046096052" evidence="1">
    <location>
        <begin position="23"/>
        <end position="148"/>
    </location>
</feature>
<keyword evidence="1" id="KW-0732">Signal</keyword>
<accession>A0ABZ2V2K7</accession>
<dbReference type="NCBIfam" id="NF041384">
    <property type="entry name" value="YHS_seleno_dom"/>
    <property type="match status" value="1"/>
</dbReference>
<organism evidence="2 3">
    <name type="scientific">Yoonia phaeophyticola</name>
    <dbReference type="NCBI Taxonomy" id="3137369"/>
    <lineage>
        <taxon>Bacteria</taxon>
        <taxon>Pseudomonadati</taxon>
        <taxon>Pseudomonadota</taxon>
        <taxon>Alphaproteobacteria</taxon>
        <taxon>Rhodobacterales</taxon>
        <taxon>Paracoccaceae</taxon>
        <taxon>Yoonia</taxon>
    </lineage>
</organism>
<proteinExistence type="predicted"/>
<dbReference type="Proteomes" id="UP001440612">
    <property type="component" value="Chromosome"/>
</dbReference>
<evidence type="ECO:0000313" key="3">
    <source>
        <dbReference type="Proteomes" id="UP001440612"/>
    </source>
</evidence>